<dbReference type="OrthoDB" id="3216692at2"/>
<dbReference type="GO" id="GO:0003677">
    <property type="term" value="F:DNA binding"/>
    <property type="evidence" value="ECO:0007669"/>
    <property type="project" value="UniProtKB-UniRule"/>
</dbReference>
<dbReference type="SUPFAM" id="SSF56349">
    <property type="entry name" value="DNA breaking-rejoining enzymes"/>
    <property type="match status" value="1"/>
</dbReference>
<dbReference type="Gene3D" id="1.10.443.10">
    <property type="entry name" value="Intergrase catalytic core"/>
    <property type="match status" value="1"/>
</dbReference>
<dbReference type="Gene3D" id="1.10.150.130">
    <property type="match status" value="1"/>
</dbReference>
<dbReference type="GO" id="GO:0006310">
    <property type="term" value="P:DNA recombination"/>
    <property type="evidence" value="ECO:0007669"/>
    <property type="project" value="UniProtKB-KW"/>
</dbReference>
<proteinExistence type="predicted"/>
<dbReference type="InterPro" id="IPR011010">
    <property type="entry name" value="DNA_brk_join_enz"/>
</dbReference>
<comment type="caution">
    <text evidence="6">The sequence shown here is derived from an EMBL/GenBank/DDBJ whole genome shotgun (WGS) entry which is preliminary data.</text>
</comment>
<protein>
    <submittedName>
        <fullName evidence="6">Phage integrase family protein with SAM-like domain</fullName>
    </submittedName>
</protein>
<dbReference type="InterPro" id="IPR044068">
    <property type="entry name" value="CB"/>
</dbReference>
<gene>
    <name evidence="6" type="ORF">CLV40_13841</name>
</gene>
<dbReference type="InterPro" id="IPR010998">
    <property type="entry name" value="Integrase_recombinase_N"/>
</dbReference>
<evidence type="ECO:0000256" key="2">
    <source>
        <dbReference type="ARBA" id="ARBA00023172"/>
    </source>
</evidence>
<organism evidence="6 7">
    <name type="scientific">Actinokineospora auranticolor</name>
    <dbReference type="NCBI Taxonomy" id="155976"/>
    <lineage>
        <taxon>Bacteria</taxon>
        <taxon>Bacillati</taxon>
        <taxon>Actinomycetota</taxon>
        <taxon>Actinomycetes</taxon>
        <taxon>Pseudonocardiales</taxon>
        <taxon>Pseudonocardiaceae</taxon>
        <taxon>Actinokineospora</taxon>
    </lineage>
</organism>
<evidence type="ECO:0000313" key="7">
    <source>
        <dbReference type="Proteomes" id="UP000239203"/>
    </source>
</evidence>
<dbReference type="EMBL" id="PTIX01000038">
    <property type="protein sequence ID" value="PPK61892.1"/>
    <property type="molecule type" value="Genomic_DNA"/>
</dbReference>
<dbReference type="InterPro" id="IPR013762">
    <property type="entry name" value="Integrase-like_cat_sf"/>
</dbReference>
<dbReference type="Proteomes" id="UP000239203">
    <property type="component" value="Unassembled WGS sequence"/>
</dbReference>
<keyword evidence="7" id="KW-1185">Reference proteome</keyword>
<accession>A0A2S6GC57</accession>
<name>A0A2S6GC57_9PSEU</name>
<evidence type="ECO:0000313" key="6">
    <source>
        <dbReference type="EMBL" id="PPK61892.1"/>
    </source>
</evidence>
<sequence length="562" mass="62763">MVRRDGTGPRIARSVTGCAECLAWGLTHARGVCLACYNFSAPGFGHRLGDCGACARRVPLKDGYCRLCWCEAREDRVDAAADARSAVVIAPHLPGVRCHQLFLAGMTRRRAAPRTTPRRPGAKGRPLKAPPTPTARPDRRWTQLTLFPDTALVRDYTAAAVDLRRGPAPDNPWLAWALHVAHTTAEARGWAPDTRRGMQRTLVTLLAGHHDSDRIRATDVRIVASGHSVNVDYAAEILDVMGVLAEDRPHVFDTWLAVKLDGMTLAIGREVGRWAHVLHDGGPRTLPRKPDTIRTYLRVMRPALLDWSSRYDHLREVTRDDVLAYLRRLRGEPRSSAATALRSLFSWARRSGVIFRNPATRITTGRREHVLWQPLSSEDITEAVAMATTPQARVLIAMAAVHAARPHQIRAMRLHDVDLADRHLTIGGRRRPLDHLTHTVLRDWLTHRAQRWPATANPHLLISKESALRYGPVSAVWMRELRGLTANLERLRIDRQLEEAMTTGPDPLHLAMLFGISETTAIRYANNARQLLETPHEATASTSPGTRASVWHADRNRPLGSR</sequence>
<evidence type="ECO:0000256" key="1">
    <source>
        <dbReference type="ARBA" id="ARBA00023125"/>
    </source>
</evidence>
<feature type="region of interest" description="Disordered" evidence="4">
    <location>
        <begin position="109"/>
        <end position="140"/>
    </location>
</feature>
<dbReference type="GO" id="GO:0015074">
    <property type="term" value="P:DNA integration"/>
    <property type="evidence" value="ECO:0007669"/>
    <property type="project" value="InterPro"/>
</dbReference>
<evidence type="ECO:0000256" key="4">
    <source>
        <dbReference type="SAM" id="MobiDB-lite"/>
    </source>
</evidence>
<feature type="domain" description="Core-binding (CB)" evidence="5">
    <location>
        <begin position="265"/>
        <end position="349"/>
    </location>
</feature>
<keyword evidence="2" id="KW-0233">DNA recombination</keyword>
<evidence type="ECO:0000259" key="5">
    <source>
        <dbReference type="PROSITE" id="PS51900"/>
    </source>
</evidence>
<keyword evidence="1 3" id="KW-0238">DNA-binding</keyword>
<dbReference type="AlphaFoldDB" id="A0A2S6GC57"/>
<feature type="compositionally biased region" description="Basic residues" evidence="4">
    <location>
        <begin position="109"/>
        <end position="126"/>
    </location>
</feature>
<feature type="region of interest" description="Disordered" evidence="4">
    <location>
        <begin position="535"/>
        <end position="562"/>
    </location>
</feature>
<dbReference type="PROSITE" id="PS51900">
    <property type="entry name" value="CB"/>
    <property type="match status" value="1"/>
</dbReference>
<reference evidence="6 7" key="1">
    <citation type="submission" date="2018-02" db="EMBL/GenBank/DDBJ databases">
        <title>Genomic Encyclopedia of Archaeal and Bacterial Type Strains, Phase II (KMG-II): from individual species to whole genera.</title>
        <authorList>
            <person name="Goeker M."/>
        </authorList>
    </citation>
    <scope>NUCLEOTIDE SEQUENCE [LARGE SCALE GENOMIC DNA]</scope>
    <source>
        <strain evidence="6 7">YU 961-1</strain>
    </source>
</reference>
<feature type="compositionally biased region" description="Basic and acidic residues" evidence="4">
    <location>
        <begin position="552"/>
        <end position="562"/>
    </location>
</feature>
<evidence type="ECO:0000256" key="3">
    <source>
        <dbReference type="PROSITE-ProRule" id="PRU01248"/>
    </source>
</evidence>